<comment type="similarity">
    <text evidence="1">Belongs to the HIT family.</text>
</comment>
<evidence type="ECO:0008006" key="5">
    <source>
        <dbReference type="Google" id="ProtNLM"/>
    </source>
</evidence>
<dbReference type="PANTHER" id="PTHR12978:SF0">
    <property type="entry name" value="M7GPPPX DIPHOSPHATASE"/>
    <property type="match status" value="1"/>
</dbReference>
<dbReference type="SUPFAM" id="SSF102860">
    <property type="entry name" value="mRNA decapping enzyme DcpS N-terminal domain"/>
    <property type="match status" value="1"/>
</dbReference>
<dbReference type="Pfam" id="PF11969">
    <property type="entry name" value="DcpS_C"/>
    <property type="match status" value="1"/>
</dbReference>
<dbReference type="InterPro" id="IPR001372">
    <property type="entry name" value="Dynein_light_chain_typ-1/2"/>
</dbReference>
<sequence>MAEKLDALASASTDAGSSPRGATDGAAAPKAIIKNVDMSDEMQQESVDIASAALEKYNIEKDIAAQIKKEFDRRHGPTWHVVVGKNFGSYVTHVLQVRYSPERRSVTFILSHFSTESPTEPEKCRITLLGTLPALWSDRTTEAVLDSEERLQAIIRIEKTAFSSDCAGDFFHPAEDVGLIRQLKLMESTDIYTWLAGWLSSSLSEQKQPQGDVKVNIVCPATDVHVKKQYSKQTSILVQETPSLYRQIVEPYISAFPASRTRWVTEILEGRAEQDKILYSSPDFIILPDMKWDMHTIGSLYLVAIMRSSTSRSLRDLRGEHAQLLKSIRNEAYKIAGEKWGISQGGLRLFIHYQPSYYHFHVHIVNSNYHDSGAGMMAGQAHLLEDVVSLLEINGNIFETLTLTYGLGEQHGLYKSMKAAQLSL</sequence>
<dbReference type="Gene3D" id="3.30.740.10">
    <property type="entry name" value="Protein Inhibitor Of Neuronal Nitric Oxide Synthase"/>
    <property type="match status" value="1"/>
</dbReference>
<dbReference type="Pfam" id="PF01221">
    <property type="entry name" value="Dynein_light"/>
    <property type="match status" value="1"/>
</dbReference>
<dbReference type="SUPFAM" id="SSF54648">
    <property type="entry name" value="DLC"/>
    <property type="match status" value="1"/>
</dbReference>
<evidence type="ECO:0000256" key="2">
    <source>
        <dbReference type="SAM" id="MobiDB-lite"/>
    </source>
</evidence>
<dbReference type="PANTHER" id="PTHR12978">
    <property type="entry name" value="HISTIDINE TRIAD HIT PROTEIN MEMBER"/>
    <property type="match status" value="1"/>
</dbReference>
<proteinExistence type="inferred from homology"/>
<dbReference type="EMBL" id="JBBXMP010000039">
    <property type="protein sequence ID" value="KAL0066046.1"/>
    <property type="molecule type" value="Genomic_DNA"/>
</dbReference>
<comment type="caution">
    <text evidence="3">The sequence shown here is derived from an EMBL/GenBank/DDBJ whole genome shotgun (WGS) entry which is preliminary data.</text>
</comment>
<protein>
    <recommendedName>
        <fullName evidence="5">Scavenger mRNA decapping enzyme</fullName>
    </recommendedName>
</protein>
<evidence type="ECO:0000256" key="1">
    <source>
        <dbReference type="ARBA" id="ARBA00010208"/>
    </source>
</evidence>
<organism evidence="3 4">
    <name type="scientific">Marasmius tenuissimus</name>
    <dbReference type="NCBI Taxonomy" id="585030"/>
    <lineage>
        <taxon>Eukaryota</taxon>
        <taxon>Fungi</taxon>
        <taxon>Dikarya</taxon>
        <taxon>Basidiomycota</taxon>
        <taxon>Agaricomycotina</taxon>
        <taxon>Agaricomycetes</taxon>
        <taxon>Agaricomycetidae</taxon>
        <taxon>Agaricales</taxon>
        <taxon>Marasmiineae</taxon>
        <taxon>Marasmiaceae</taxon>
        <taxon>Marasmius</taxon>
    </lineage>
</organism>
<name>A0ABR2ZY92_9AGAR</name>
<dbReference type="Proteomes" id="UP001437256">
    <property type="component" value="Unassembled WGS sequence"/>
</dbReference>
<dbReference type="InterPro" id="IPR008594">
    <property type="entry name" value="DcpS/DCS2"/>
</dbReference>
<dbReference type="CDD" id="cd21452">
    <property type="entry name" value="DLC-like_DYNLL1_DYNLL2"/>
    <property type="match status" value="1"/>
</dbReference>
<dbReference type="Pfam" id="PF05652">
    <property type="entry name" value="DcpS"/>
    <property type="match status" value="1"/>
</dbReference>
<dbReference type="InterPro" id="IPR037177">
    <property type="entry name" value="DLC_sf"/>
</dbReference>
<dbReference type="Gene3D" id="3.30.200.40">
    <property type="entry name" value="Scavenger mRNA decapping enzyme, N-terminal domain"/>
    <property type="match status" value="1"/>
</dbReference>
<dbReference type="InterPro" id="IPR036265">
    <property type="entry name" value="HIT-like_sf"/>
</dbReference>
<feature type="region of interest" description="Disordered" evidence="2">
    <location>
        <begin position="1"/>
        <end position="26"/>
    </location>
</feature>
<keyword evidence="4" id="KW-1185">Reference proteome</keyword>
<evidence type="ECO:0000313" key="4">
    <source>
        <dbReference type="Proteomes" id="UP001437256"/>
    </source>
</evidence>
<evidence type="ECO:0000313" key="3">
    <source>
        <dbReference type="EMBL" id="KAL0066046.1"/>
    </source>
</evidence>
<dbReference type="SUPFAM" id="SSF54197">
    <property type="entry name" value="HIT-like"/>
    <property type="match status" value="1"/>
</dbReference>
<dbReference type="Gene3D" id="3.30.428.10">
    <property type="entry name" value="HIT-like"/>
    <property type="match status" value="1"/>
</dbReference>
<accession>A0ABR2ZY92</accession>
<dbReference type="SMART" id="SM01375">
    <property type="entry name" value="Dynein_light"/>
    <property type="match status" value="1"/>
</dbReference>
<reference evidence="3 4" key="1">
    <citation type="submission" date="2024-05" db="EMBL/GenBank/DDBJ databases">
        <title>A draft genome resource for the thread blight pathogen Marasmius tenuissimus strain MS-2.</title>
        <authorList>
            <person name="Yulfo-Soto G.E."/>
            <person name="Baruah I.K."/>
            <person name="Amoako-Attah I."/>
            <person name="Bukari Y."/>
            <person name="Meinhardt L.W."/>
            <person name="Bailey B.A."/>
            <person name="Cohen S.P."/>
        </authorList>
    </citation>
    <scope>NUCLEOTIDE SEQUENCE [LARGE SCALE GENOMIC DNA]</scope>
    <source>
        <strain evidence="3 4">MS-2</strain>
    </source>
</reference>
<gene>
    <name evidence="3" type="ORF">AAF712_006874</name>
</gene>
<dbReference type="InterPro" id="IPR011145">
    <property type="entry name" value="Scavenger_mRNA_decap_enz_N"/>
</dbReference>